<protein>
    <submittedName>
        <fullName evidence="1">Uncharacterized protein</fullName>
    </submittedName>
</protein>
<reference evidence="1 2" key="1">
    <citation type="submission" date="2019-11" db="EMBL/GenBank/DDBJ databases">
        <title>Metabolism of dissolved organic matter in forest soils.</title>
        <authorList>
            <person name="Cyle K.T."/>
            <person name="Wilhelm R.C."/>
            <person name="Martinez C.E."/>
        </authorList>
    </citation>
    <scope>NUCLEOTIDE SEQUENCE [LARGE SCALE GENOMIC DNA]</scope>
    <source>
        <strain evidence="1 2">5N</strain>
    </source>
</reference>
<dbReference type="InterPro" id="IPR029044">
    <property type="entry name" value="Nucleotide-diphossugar_trans"/>
</dbReference>
<dbReference type="Proteomes" id="UP000655523">
    <property type="component" value="Unassembled WGS sequence"/>
</dbReference>
<proteinExistence type="predicted"/>
<dbReference type="RefSeq" id="WP_172169684.1">
    <property type="nucleotide sequence ID" value="NZ_WOEZ01000140.1"/>
</dbReference>
<keyword evidence="2" id="KW-1185">Reference proteome</keyword>
<accession>A0A972SNN3</accession>
<organism evidence="1 2">
    <name type="scientific">Paraburkholderia elongata</name>
    <dbReference type="NCBI Taxonomy" id="2675747"/>
    <lineage>
        <taxon>Bacteria</taxon>
        <taxon>Pseudomonadati</taxon>
        <taxon>Pseudomonadota</taxon>
        <taxon>Betaproteobacteria</taxon>
        <taxon>Burkholderiales</taxon>
        <taxon>Burkholderiaceae</taxon>
        <taxon>Paraburkholderia</taxon>
    </lineage>
</organism>
<name>A0A972SNN3_9BURK</name>
<evidence type="ECO:0000313" key="1">
    <source>
        <dbReference type="EMBL" id="NPT57870.1"/>
    </source>
</evidence>
<sequence length="323" mass="35818">MGTDAIHGATAENAARFRGLGFITIATGANRYLKQAETLSLSLRRNMPGVPIAIVSDSETMRAYCDVLIPVDHSMPIATAQKLLLDRYSPFEETFFIDSDCIAARDFGDELDEIRRYPITPIVDLLTPIDGTDEYVDDLRAALTKVGGEAFPKFNGGVYYFRRSPEATAVFSAAREYFNDYRHYGLRAFDRGGPGDETVIALALSKLGFLNLYRDGGRLMRTPTGLKGTLNIDPIVGYCSFERYDGLVHPAICHFAGPYLLMPEYRLAAASLRNGMSRAELSSVVWIRATFGAWAATVKLLIKYRIDGIKKRLFRALALKQGT</sequence>
<comment type="caution">
    <text evidence="1">The sequence shown here is derived from an EMBL/GenBank/DDBJ whole genome shotgun (WGS) entry which is preliminary data.</text>
</comment>
<dbReference type="AlphaFoldDB" id="A0A972SNN3"/>
<dbReference type="EMBL" id="WOEZ01000140">
    <property type="protein sequence ID" value="NPT57870.1"/>
    <property type="molecule type" value="Genomic_DNA"/>
</dbReference>
<evidence type="ECO:0000313" key="2">
    <source>
        <dbReference type="Proteomes" id="UP000655523"/>
    </source>
</evidence>
<gene>
    <name evidence="1" type="ORF">GNZ13_25705</name>
</gene>
<dbReference type="SUPFAM" id="SSF53448">
    <property type="entry name" value="Nucleotide-diphospho-sugar transferases"/>
    <property type="match status" value="1"/>
</dbReference>
<dbReference type="Gene3D" id="3.90.550.10">
    <property type="entry name" value="Spore Coat Polysaccharide Biosynthesis Protein SpsA, Chain A"/>
    <property type="match status" value="1"/>
</dbReference>